<accession>A0A6J4VQX1</accession>
<feature type="non-terminal residue" evidence="2">
    <location>
        <position position="290"/>
    </location>
</feature>
<feature type="compositionally biased region" description="Basic and acidic residues" evidence="1">
    <location>
        <begin position="160"/>
        <end position="173"/>
    </location>
</feature>
<feature type="compositionally biased region" description="Low complexity" evidence="1">
    <location>
        <begin position="38"/>
        <end position="54"/>
    </location>
</feature>
<gene>
    <name evidence="2" type="ORF">AVDCRST_MAG59-5276</name>
</gene>
<name>A0A6J4VQX1_9BACT</name>
<dbReference type="EMBL" id="CADCWF010000369">
    <property type="protein sequence ID" value="CAA9584438.1"/>
    <property type="molecule type" value="Genomic_DNA"/>
</dbReference>
<sequence length="290" mass="31528">DRRHHPAPGAHLRRRRAAAGLDRLPDLLVVEHVPDVQDGTALGADPPGAAGADDQQLHPPLRRQRDRPRGHRAAAGRSGPDDPPRPPQLPRHRGLRHRGDDGGRPAGRLRARPTRLSGPRRDALRDHPLPLLPADRGGGALLLPLLANRAPGDAPGTGHHLPDADDPDGRLGDDELLLLAPAHRRGRRPDRRQHPLAGLLPGDPANVVARHRRRRRDQLPGLLERVRLLPDPGRRLDRADLPAGAVDDVLPGLAAERDGGRFDHRHHPARHPGLSFPTAYPQSQPGRSAV</sequence>
<feature type="compositionally biased region" description="Polar residues" evidence="1">
    <location>
        <begin position="280"/>
        <end position="290"/>
    </location>
</feature>
<feature type="region of interest" description="Disordered" evidence="1">
    <location>
        <begin position="232"/>
        <end position="290"/>
    </location>
</feature>
<feature type="compositionally biased region" description="Basic and acidic residues" evidence="1">
    <location>
        <begin position="119"/>
        <end position="128"/>
    </location>
</feature>
<dbReference type="AlphaFoldDB" id="A0A6J4VQX1"/>
<feature type="region of interest" description="Disordered" evidence="1">
    <location>
        <begin position="37"/>
        <end position="131"/>
    </location>
</feature>
<feature type="non-terminal residue" evidence="2">
    <location>
        <position position="1"/>
    </location>
</feature>
<feature type="region of interest" description="Disordered" evidence="1">
    <location>
        <begin position="147"/>
        <end position="204"/>
    </location>
</feature>
<evidence type="ECO:0000256" key="1">
    <source>
        <dbReference type="SAM" id="MobiDB-lite"/>
    </source>
</evidence>
<organism evidence="2">
    <name type="scientific">uncultured Thermomicrobiales bacterium</name>
    <dbReference type="NCBI Taxonomy" id="1645740"/>
    <lineage>
        <taxon>Bacteria</taxon>
        <taxon>Pseudomonadati</taxon>
        <taxon>Thermomicrobiota</taxon>
        <taxon>Thermomicrobia</taxon>
        <taxon>Thermomicrobiales</taxon>
        <taxon>environmental samples</taxon>
    </lineage>
</organism>
<reference evidence="2" key="1">
    <citation type="submission" date="2020-02" db="EMBL/GenBank/DDBJ databases">
        <authorList>
            <person name="Meier V. D."/>
        </authorList>
    </citation>
    <scope>NUCLEOTIDE SEQUENCE</scope>
    <source>
        <strain evidence="2">AVDCRST_MAG59</strain>
    </source>
</reference>
<feature type="compositionally biased region" description="Basic residues" evidence="1">
    <location>
        <begin position="60"/>
        <end position="74"/>
    </location>
</feature>
<evidence type="ECO:0000313" key="2">
    <source>
        <dbReference type="EMBL" id="CAA9584438.1"/>
    </source>
</evidence>
<proteinExistence type="predicted"/>
<feature type="compositionally biased region" description="Basic residues" evidence="1">
    <location>
        <begin position="1"/>
        <end position="17"/>
    </location>
</feature>
<feature type="compositionally biased region" description="Basic residues" evidence="1">
    <location>
        <begin position="182"/>
        <end position="191"/>
    </location>
</feature>
<protein>
    <submittedName>
        <fullName evidence="2">Uncharacterized protein</fullName>
    </submittedName>
</protein>
<feature type="region of interest" description="Disordered" evidence="1">
    <location>
        <begin position="1"/>
        <end position="25"/>
    </location>
</feature>